<dbReference type="EMBL" id="CAJPEV010003426">
    <property type="protein sequence ID" value="CAG0899730.1"/>
    <property type="molecule type" value="Genomic_DNA"/>
</dbReference>
<name>A0A7R9AC68_9CRUS</name>
<gene>
    <name evidence="2" type="ORF">DSTB1V02_LOCUS11055</name>
</gene>
<feature type="compositionally biased region" description="Basic and acidic residues" evidence="1">
    <location>
        <begin position="227"/>
        <end position="243"/>
    </location>
</feature>
<evidence type="ECO:0008006" key="4">
    <source>
        <dbReference type="Google" id="ProtNLM"/>
    </source>
</evidence>
<evidence type="ECO:0000256" key="1">
    <source>
        <dbReference type="SAM" id="MobiDB-lite"/>
    </source>
</evidence>
<proteinExistence type="predicted"/>
<dbReference type="PANTHER" id="PTHR32046">
    <property type="entry name" value="G DOMAIN-CONTAINING PROTEIN"/>
    <property type="match status" value="1"/>
</dbReference>
<evidence type="ECO:0000313" key="3">
    <source>
        <dbReference type="Proteomes" id="UP000677054"/>
    </source>
</evidence>
<protein>
    <recommendedName>
        <fullName evidence="4">AIG1-type G domain-containing protein</fullName>
    </recommendedName>
</protein>
<sequence length="296" mass="33272">MSGKSKLVDVLGNYGMGVSFRDPYRFQVKEDGPTEKITSHTFFTRDERRFPRPVTLIDTPGLQKGNPKDDKKLMEDIRAFIQHHHQQGIHAVIYVAPNSQGRLTAEQKIVLGNMANILGDKTEKISYLFCTFADGKSLPVLKSVKEAGLKYQKHFAVNSSSYFSVVEEEDGSSIDDDEGKSKEVGGESMNELLWKLTTDSIEDFVMGIQKNQPIQTQEILSSGEENEEKKNGKSRRSSEEVEKVPLITGGRFPQPAGEDPDPSIGQRSFCGRIRRSFKRLVLRCLPKPENKGDNFQ</sequence>
<dbReference type="Proteomes" id="UP000677054">
    <property type="component" value="Unassembled WGS sequence"/>
</dbReference>
<reference evidence="2" key="1">
    <citation type="submission" date="2020-11" db="EMBL/GenBank/DDBJ databases">
        <authorList>
            <person name="Tran Van P."/>
        </authorList>
    </citation>
    <scope>NUCLEOTIDE SEQUENCE</scope>
</reference>
<organism evidence="2">
    <name type="scientific">Darwinula stevensoni</name>
    <dbReference type="NCBI Taxonomy" id="69355"/>
    <lineage>
        <taxon>Eukaryota</taxon>
        <taxon>Metazoa</taxon>
        <taxon>Ecdysozoa</taxon>
        <taxon>Arthropoda</taxon>
        <taxon>Crustacea</taxon>
        <taxon>Oligostraca</taxon>
        <taxon>Ostracoda</taxon>
        <taxon>Podocopa</taxon>
        <taxon>Podocopida</taxon>
        <taxon>Darwinulocopina</taxon>
        <taxon>Darwinuloidea</taxon>
        <taxon>Darwinulidae</taxon>
        <taxon>Darwinula</taxon>
    </lineage>
</organism>
<dbReference type="AlphaFoldDB" id="A0A7R9AC68"/>
<dbReference type="EMBL" id="LR902943">
    <property type="protein sequence ID" value="CAD7251288.1"/>
    <property type="molecule type" value="Genomic_DNA"/>
</dbReference>
<accession>A0A7R9AC68</accession>
<dbReference type="SUPFAM" id="SSF52540">
    <property type="entry name" value="P-loop containing nucleoside triphosphate hydrolases"/>
    <property type="match status" value="1"/>
</dbReference>
<dbReference type="Gene3D" id="3.40.50.300">
    <property type="entry name" value="P-loop containing nucleotide triphosphate hydrolases"/>
    <property type="match status" value="1"/>
</dbReference>
<dbReference type="InterPro" id="IPR027417">
    <property type="entry name" value="P-loop_NTPase"/>
</dbReference>
<dbReference type="PANTHER" id="PTHR32046:SF11">
    <property type="entry name" value="IMMUNE-ASSOCIATED NUCLEOTIDE-BINDING PROTEIN 10-LIKE"/>
    <property type="match status" value="1"/>
</dbReference>
<keyword evidence="3" id="KW-1185">Reference proteome</keyword>
<evidence type="ECO:0000313" key="2">
    <source>
        <dbReference type="EMBL" id="CAD7251288.1"/>
    </source>
</evidence>
<feature type="region of interest" description="Disordered" evidence="1">
    <location>
        <begin position="215"/>
        <end position="268"/>
    </location>
</feature>